<feature type="transmembrane region" description="Helical" evidence="1">
    <location>
        <begin position="7"/>
        <end position="29"/>
    </location>
</feature>
<evidence type="ECO:0000313" key="2">
    <source>
        <dbReference type="EMBL" id="PIQ66991.1"/>
    </source>
</evidence>
<dbReference type="AlphaFoldDB" id="A0A2H0K6W2"/>
<protein>
    <recommendedName>
        <fullName evidence="4">Type II secretion system protein GspG C-terminal domain-containing protein</fullName>
    </recommendedName>
</protein>
<dbReference type="EMBL" id="PCVC01000037">
    <property type="protein sequence ID" value="PIQ66991.1"/>
    <property type="molecule type" value="Genomic_DNA"/>
</dbReference>
<comment type="caution">
    <text evidence="2">The sequence shown here is derived from an EMBL/GenBank/DDBJ whole genome shotgun (WGS) entry which is preliminary data.</text>
</comment>
<evidence type="ECO:0000313" key="3">
    <source>
        <dbReference type="Proteomes" id="UP000229834"/>
    </source>
</evidence>
<keyword evidence="1" id="KW-0812">Transmembrane</keyword>
<evidence type="ECO:0008006" key="4">
    <source>
        <dbReference type="Google" id="ProtNLM"/>
    </source>
</evidence>
<keyword evidence="1" id="KW-0472">Membrane</keyword>
<name>A0A2H0K6W2_9BACT</name>
<dbReference type="Proteomes" id="UP000229834">
    <property type="component" value="Unassembled WGS sequence"/>
</dbReference>
<sequence>MKYQKGFSVLATVLVIAIIIIVGIGVWAWNRTTPTLNTLEQQREQGYDNNTKSKLIEFVTSAELYFDSQNPNSYGIAVTGNAGCSTPGSMFTSNRSRGGSNYTPLLDPNSYQPGTQFVCNVSAGGQAYAMQASLIGGGYWCIDSARQFKAESAPLGTSTVCQ</sequence>
<gene>
    <name evidence="2" type="ORF">COV95_01170</name>
</gene>
<evidence type="ECO:0000256" key="1">
    <source>
        <dbReference type="SAM" id="Phobius"/>
    </source>
</evidence>
<accession>A0A2H0K6W2</accession>
<reference evidence="2 3" key="1">
    <citation type="submission" date="2017-09" db="EMBL/GenBank/DDBJ databases">
        <title>Depth-based differentiation of microbial function through sediment-hosted aquifers and enrichment of novel symbionts in the deep terrestrial subsurface.</title>
        <authorList>
            <person name="Probst A.J."/>
            <person name="Ladd B."/>
            <person name="Jarett J.K."/>
            <person name="Geller-Mcgrath D.E."/>
            <person name="Sieber C.M."/>
            <person name="Emerson J.B."/>
            <person name="Anantharaman K."/>
            <person name="Thomas B.C."/>
            <person name="Malmstrom R."/>
            <person name="Stieglmeier M."/>
            <person name="Klingl A."/>
            <person name="Woyke T."/>
            <person name="Ryan C.M."/>
            <person name="Banfield J.F."/>
        </authorList>
    </citation>
    <scope>NUCLEOTIDE SEQUENCE [LARGE SCALE GENOMIC DNA]</scope>
    <source>
        <strain evidence="2">CG11_big_fil_rev_8_21_14_0_20_40_24</strain>
    </source>
</reference>
<organism evidence="2 3">
    <name type="scientific">Candidatus Zambryskibacteria bacterium CG11_big_fil_rev_8_21_14_0_20_40_24</name>
    <dbReference type="NCBI Taxonomy" id="1975116"/>
    <lineage>
        <taxon>Bacteria</taxon>
        <taxon>Candidatus Zambryskiibacteriota</taxon>
    </lineage>
</organism>
<keyword evidence="1" id="KW-1133">Transmembrane helix</keyword>
<proteinExistence type="predicted"/>